<dbReference type="NCBIfam" id="NF037979">
    <property type="entry name" value="Na_transp"/>
    <property type="match status" value="1"/>
</dbReference>
<evidence type="ECO:0000256" key="6">
    <source>
        <dbReference type="RuleBase" id="RU003732"/>
    </source>
</evidence>
<protein>
    <recommendedName>
        <fullName evidence="6">Transporter</fullName>
    </recommendedName>
</protein>
<reference evidence="8 9" key="1">
    <citation type="submission" date="2015-11" db="EMBL/GenBank/DDBJ databases">
        <title>Description and complete genome sequence of a novel strain predominating in hypersaline microbial mats and representing a new family of the Bacteriodetes phylum.</title>
        <authorList>
            <person name="Spring S."/>
            <person name="Bunk B."/>
            <person name="Sproer C."/>
            <person name="Klenk H.-P."/>
        </authorList>
    </citation>
    <scope>NUCLEOTIDE SEQUENCE [LARGE SCALE GENOMIC DNA]</scope>
    <source>
        <strain evidence="8 9">L21-Spi-D4</strain>
    </source>
</reference>
<dbReference type="PROSITE" id="PS00610">
    <property type="entry name" value="NA_NEUROTRAN_SYMP_1"/>
    <property type="match status" value="1"/>
</dbReference>
<dbReference type="GO" id="GO:0016020">
    <property type="term" value="C:membrane"/>
    <property type="evidence" value="ECO:0007669"/>
    <property type="project" value="UniProtKB-SubCell"/>
</dbReference>
<comment type="subcellular location">
    <subcellularLocation>
        <location evidence="1">Membrane</location>
        <topology evidence="1">Multi-pass membrane protein</topology>
    </subcellularLocation>
</comment>
<feature type="transmembrane region" description="Helical" evidence="7">
    <location>
        <begin position="144"/>
        <end position="162"/>
    </location>
</feature>
<feature type="transmembrane region" description="Helical" evidence="7">
    <location>
        <begin position="12"/>
        <end position="30"/>
    </location>
</feature>
<dbReference type="SUPFAM" id="SSF161070">
    <property type="entry name" value="SNF-like"/>
    <property type="match status" value="1"/>
</dbReference>
<feature type="transmembrane region" description="Helical" evidence="7">
    <location>
        <begin position="341"/>
        <end position="359"/>
    </location>
</feature>
<keyword evidence="2 6" id="KW-0813">Transport</keyword>
<dbReference type="KEGG" id="blq:L21SP5_03036"/>
<evidence type="ECO:0000256" key="7">
    <source>
        <dbReference type="SAM" id="Phobius"/>
    </source>
</evidence>
<dbReference type="PANTHER" id="PTHR42948:SF1">
    <property type="entry name" value="TRANSPORTER"/>
    <property type="match status" value="1"/>
</dbReference>
<dbReference type="InterPro" id="IPR037272">
    <property type="entry name" value="SNS_sf"/>
</dbReference>
<feature type="transmembrane region" description="Helical" evidence="7">
    <location>
        <begin position="300"/>
        <end position="329"/>
    </location>
</feature>
<feature type="transmembrane region" description="Helical" evidence="7">
    <location>
        <begin position="87"/>
        <end position="108"/>
    </location>
</feature>
<dbReference type="InterPro" id="IPR000175">
    <property type="entry name" value="Na/ntran_symport"/>
</dbReference>
<accession>A0A0S2I330</accession>
<sequence>MKEQERGSFTSKFGVIAAAAGSAVGLGNIWRFPYVAGENGGGAFLLIYLFFILAIGIPVMLSEFTIGRKAQRNAFGSFRKLAPGSGWPLVGLMGIVAAFVILAFYSTIAGWTLEYIIKSVQDGFRGNDTAELFETFKSGTFKPLLWQFLFMVVTAWIVFAGVQKGIERYTKILMPILVVLILSMCVRAVTLDGAEKGLSFLFKPDFSKITFNVVLEALGQAAFSLSIGMGALITYGSYIRKNNNLSNTAIQVASTDTLIAILAGVMIFPAVFALGLDPKAGPGLVFEVLPKLFMKMPLGYYFSILFFVLLAVAALTSTVSVLEVVVAYFSEELNMSRGKATIISAASIWVFGILATLSFSDLSGVTIFGNTFFDLMDYISANVLLPLGALLIVIFLGWKLGKKVTQQEITNEGALRPKLFSVFFFIVKYIAPVAIVLVFLNSLGILKI</sequence>
<feature type="transmembrane region" description="Helical" evidence="7">
    <location>
        <begin position="419"/>
        <end position="440"/>
    </location>
</feature>
<feature type="transmembrane region" description="Helical" evidence="7">
    <location>
        <begin position="257"/>
        <end position="276"/>
    </location>
</feature>
<feature type="transmembrane region" description="Helical" evidence="7">
    <location>
        <begin position="42"/>
        <end position="66"/>
    </location>
</feature>
<gene>
    <name evidence="8" type="ORF">L21SP5_03036</name>
</gene>
<feature type="transmembrane region" description="Helical" evidence="7">
    <location>
        <begin position="379"/>
        <end position="398"/>
    </location>
</feature>
<evidence type="ECO:0000313" key="8">
    <source>
        <dbReference type="EMBL" id="ALO16656.1"/>
    </source>
</evidence>
<dbReference type="STRING" id="1307839.L21SP5_03036"/>
<feature type="transmembrane region" description="Helical" evidence="7">
    <location>
        <begin position="209"/>
        <end position="236"/>
    </location>
</feature>
<dbReference type="GO" id="GO:0015293">
    <property type="term" value="F:symporter activity"/>
    <property type="evidence" value="ECO:0007669"/>
    <property type="project" value="UniProtKB-KW"/>
</dbReference>
<feature type="transmembrane region" description="Helical" evidence="7">
    <location>
        <begin position="169"/>
        <end position="189"/>
    </location>
</feature>
<evidence type="ECO:0000256" key="2">
    <source>
        <dbReference type="ARBA" id="ARBA00022448"/>
    </source>
</evidence>
<dbReference type="Pfam" id="PF00209">
    <property type="entry name" value="SNF"/>
    <property type="match status" value="2"/>
</dbReference>
<keyword evidence="5 7" id="KW-0472">Membrane</keyword>
<dbReference type="EMBL" id="CP013118">
    <property type="protein sequence ID" value="ALO16656.1"/>
    <property type="molecule type" value="Genomic_DNA"/>
</dbReference>
<evidence type="ECO:0000256" key="1">
    <source>
        <dbReference type="ARBA" id="ARBA00004141"/>
    </source>
</evidence>
<keyword evidence="9" id="KW-1185">Reference proteome</keyword>
<dbReference type="InterPro" id="IPR047218">
    <property type="entry name" value="YocR/YhdH-like"/>
</dbReference>
<organism evidence="8 9">
    <name type="scientific">Salinivirga cyanobacteriivorans</name>
    <dbReference type="NCBI Taxonomy" id="1307839"/>
    <lineage>
        <taxon>Bacteria</taxon>
        <taxon>Pseudomonadati</taxon>
        <taxon>Bacteroidota</taxon>
        <taxon>Bacteroidia</taxon>
        <taxon>Bacteroidales</taxon>
        <taxon>Salinivirgaceae</taxon>
        <taxon>Salinivirga</taxon>
    </lineage>
</organism>
<evidence type="ECO:0000256" key="5">
    <source>
        <dbReference type="ARBA" id="ARBA00023136"/>
    </source>
</evidence>
<name>A0A0S2I330_9BACT</name>
<dbReference type="AlphaFoldDB" id="A0A0S2I330"/>
<dbReference type="OrthoDB" id="9762833at2"/>
<keyword evidence="4 7" id="KW-1133">Transmembrane helix</keyword>
<comment type="similarity">
    <text evidence="6">Belongs to the sodium:neurotransmitter symporter (SNF) (TC 2.A.22) family.</text>
</comment>
<evidence type="ECO:0000256" key="3">
    <source>
        <dbReference type="ARBA" id="ARBA00022692"/>
    </source>
</evidence>
<dbReference type="CDD" id="cd10336">
    <property type="entry name" value="SLC6sbd_Tyt1-Like"/>
    <property type="match status" value="1"/>
</dbReference>
<dbReference type="PROSITE" id="PS50267">
    <property type="entry name" value="NA_NEUROTRAN_SYMP_3"/>
    <property type="match status" value="1"/>
</dbReference>
<dbReference type="PANTHER" id="PTHR42948">
    <property type="entry name" value="TRANSPORTER"/>
    <property type="match status" value="1"/>
</dbReference>
<dbReference type="Proteomes" id="UP000064893">
    <property type="component" value="Chromosome"/>
</dbReference>
<dbReference type="PATRIC" id="fig|1307839.3.peg.3198"/>
<evidence type="ECO:0000256" key="4">
    <source>
        <dbReference type="ARBA" id="ARBA00022989"/>
    </source>
</evidence>
<keyword evidence="6" id="KW-0769">Symport</keyword>
<proteinExistence type="inferred from homology"/>
<evidence type="ECO:0000313" key="9">
    <source>
        <dbReference type="Proteomes" id="UP000064893"/>
    </source>
</evidence>
<dbReference type="PRINTS" id="PR00176">
    <property type="entry name" value="NANEUSMPORT"/>
</dbReference>
<dbReference type="RefSeq" id="WP_057954011.1">
    <property type="nucleotide sequence ID" value="NZ_CP013118.1"/>
</dbReference>
<keyword evidence="3 6" id="KW-0812">Transmembrane</keyword>